<dbReference type="STRING" id="79200.A0A175YLE6"/>
<sequence length="274" mass="31076">MAGKCFCGKWLAAKTAWTDANVGLTRIEAKSEQFDMYMQLDVNTDIYPLHEGDKFMMVLASTLNLDGTPDTGYFTPGGRKSLADKFEYVMNGKLYRISEEGSGANLKADIYVSFGGLLMMLKGDPSIAAKFELDQRLFILMRKFAKKPAPPPAAEPKPEPAAAPPQHNVHPPCRCCAYDIEYMHALQKLRSIEMSERKINGRLNYYNWTRQMGNHYPNSQVYHRRRVVALPRGPRRPLPPPDCPDYPPPPPRHGFALPPPRAFDHYAPTHDDYY</sequence>
<comment type="subcellular location">
    <subcellularLocation>
        <location evidence="1">Nucleus</location>
    </subcellularLocation>
</comment>
<feature type="region of interest" description="Disordered" evidence="4">
    <location>
        <begin position="231"/>
        <end position="274"/>
    </location>
</feature>
<dbReference type="Pfam" id="PF03870">
    <property type="entry name" value="RNA_pol_Rpb8"/>
    <property type="match status" value="1"/>
</dbReference>
<dbReference type="GO" id="GO:0006351">
    <property type="term" value="P:DNA-templated transcription"/>
    <property type="evidence" value="ECO:0007669"/>
    <property type="project" value="InterPro"/>
</dbReference>
<evidence type="ECO:0000313" key="5">
    <source>
        <dbReference type="EMBL" id="KZM84293.1"/>
    </source>
</evidence>
<feature type="compositionally biased region" description="Pro residues" evidence="4">
    <location>
        <begin position="236"/>
        <end position="261"/>
    </location>
</feature>
<organism evidence="5">
    <name type="scientific">Daucus carota subsp. sativus</name>
    <name type="common">Carrot</name>
    <dbReference type="NCBI Taxonomy" id="79200"/>
    <lineage>
        <taxon>Eukaryota</taxon>
        <taxon>Viridiplantae</taxon>
        <taxon>Streptophyta</taxon>
        <taxon>Embryophyta</taxon>
        <taxon>Tracheophyta</taxon>
        <taxon>Spermatophyta</taxon>
        <taxon>Magnoliopsida</taxon>
        <taxon>eudicotyledons</taxon>
        <taxon>Gunneridae</taxon>
        <taxon>Pentapetalae</taxon>
        <taxon>asterids</taxon>
        <taxon>campanulids</taxon>
        <taxon>Apiales</taxon>
        <taxon>Apiaceae</taxon>
        <taxon>Apioideae</taxon>
        <taxon>Scandiceae</taxon>
        <taxon>Daucinae</taxon>
        <taxon>Daucus</taxon>
        <taxon>Daucus sect. Daucus</taxon>
    </lineage>
</organism>
<reference evidence="5" key="1">
    <citation type="journal article" date="2016" name="Nat. Genet.">
        <title>A high-quality carrot genome assembly provides new insights into carotenoid accumulation and asterid genome evolution.</title>
        <authorList>
            <person name="Iorizzo M."/>
            <person name="Ellison S."/>
            <person name="Senalik D."/>
            <person name="Zeng P."/>
            <person name="Satapoomin P."/>
            <person name="Huang J."/>
            <person name="Bowman M."/>
            <person name="Iovene M."/>
            <person name="Sanseverino W."/>
            <person name="Cavagnaro P."/>
            <person name="Yildiz M."/>
            <person name="Macko-Podgorni A."/>
            <person name="Moranska E."/>
            <person name="Grzebelus E."/>
            <person name="Grzebelus D."/>
            <person name="Ashrafi H."/>
            <person name="Zheng Z."/>
            <person name="Cheng S."/>
            <person name="Spooner D."/>
            <person name="Van Deynze A."/>
            <person name="Simon P."/>
        </authorList>
    </citation>
    <scope>NUCLEOTIDE SEQUENCE [LARGE SCALE GENOMIC DNA]</scope>
    <source>
        <tissue evidence="5">Leaf</tissue>
    </source>
</reference>
<dbReference type="EMBL" id="LNRQ01000008">
    <property type="protein sequence ID" value="KZM84293.1"/>
    <property type="molecule type" value="Genomic_DNA"/>
</dbReference>
<dbReference type="SUPFAM" id="SSF50249">
    <property type="entry name" value="Nucleic acid-binding proteins"/>
    <property type="match status" value="1"/>
</dbReference>
<dbReference type="InterPro" id="IPR012340">
    <property type="entry name" value="NA-bd_OB-fold"/>
</dbReference>
<evidence type="ECO:0000256" key="3">
    <source>
        <dbReference type="ARBA" id="ARBA00023242"/>
    </source>
</evidence>
<feature type="compositionally biased region" description="Pro residues" evidence="4">
    <location>
        <begin position="149"/>
        <end position="163"/>
    </location>
</feature>
<accession>A0A175YLE6</accession>
<evidence type="ECO:0000256" key="2">
    <source>
        <dbReference type="ARBA" id="ARBA00008912"/>
    </source>
</evidence>
<evidence type="ECO:0000256" key="1">
    <source>
        <dbReference type="ARBA" id="ARBA00004123"/>
    </source>
</evidence>
<name>A0A175YLE6_DAUCS</name>
<dbReference type="PANTHER" id="PTHR10917">
    <property type="entry name" value="DNA-DIRECTED RNA POLYMERASES I, II, AND III SUBUNIT RPABC3"/>
    <property type="match status" value="1"/>
</dbReference>
<proteinExistence type="inferred from homology"/>
<comment type="similarity">
    <text evidence="2">Belongs to the eukaryotic RPB8 RNA polymerase subunit family.</text>
</comment>
<evidence type="ECO:0000256" key="4">
    <source>
        <dbReference type="SAM" id="MobiDB-lite"/>
    </source>
</evidence>
<comment type="caution">
    <text evidence="5">The sequence shown here is derived from an EMBL/GenBank/DDBJ whole genome shotgun (WGS) entry which is preliminary data.</text>
</comment>
<protein>
    <submittedName>
        <fullName evidence="5">Uncharacterized protein</fullName>
    </submittedName>
</protein>
<dbReference type="Gene3D" id="2.40.50.140">
    <property type="entry name" value="Nucleic acid-binding proteins"/>
    <property type="match status" value="1"/>
</dbReference>
<dbReference type="GO" id="GO:0005736">
    <property type="term" value="C:RNA polymerase I complex"/>
    <property type="evidence" value="ECO:0007669"/>
    <property type="project" value="TreeGrafter"/>
</dbReference>
<feature type="compositionally biased region" description="Basic and acidic residues" evidence="4">
    <location>
        <begin position="262"/>
        <end position="274"/>
    </location>
</feature>
<dbReference type="Gramene" id="KZM84293">
    <property type="protein sequence ID" value="KZM84293"/>
    <property type="gene ID" value="DCAR_028413"/>
</dbReference>
<dbReference type="InterPro" id="IPR005570">
    <property type="entry name" value="RPABC3"/>
</dbReference>
<gene>
    <name evidence="5" type="ORF">DCAR_028413</name>
</gene>
<dbReference type="GO" id="GO:0003899">
    <property type="term" value="F:DNA-directed RNA polymerase activity"/>
    <property type="evidence" value="ECO:0007669"/>
    <property type="project" value="InterPro"/>
</dbReference>
<dbReference type="GO" id="GO:0005666">
    <property type="term" value="C:RNA polymerase III complex"/>
    <property type="evidence" value="ECO:0007669"/>
    <property type="project" value="TreeGrafter"/>
</dbReference>
<feature type="region of interest" description="Disordered" evidence="4">
    <location>
        <begin position="149"/>
        <end position="168"/>
    </location>
</feature>
<dbReference type="AlphaFoldDB" id="A0A175YLE6"/>
<dbReference type="SMART" id="SM00658">
    <property type="entry name" value="RPOL8c"/>
    <property type="match status" value="1"/>
</dbReference>
<dbReference type="PANTHER" id="PTHR10917:SF0">
    <property type="entry name" value="DNA-DIRECTED RNA POLYMERASES I, II, AND III SUBUNIT RPABC3"/>
    <property type="match status" value="1"/>
</dbReference>
<dbReference type="GO" id="GO:0005665">
    <property type="term" value="C:RNA polymerase II, core complex"/>
    <property type="evidence" value="ECO:0007669"/>
    <property type="project" value="TreeGrafter"/>
</dbReference>
<keyword evidence="3" id="KW-0539">Nucleus</keyword>